<reference evidence="11 12" key="1">
    <citation type="submission" date="2024-05" db="EMBL/GenBank/DDBJ databases">
        <authorList>
            <person name="Wallberg A."/>
        </authorList>
    </citation>
    <scope>NUCLEOTIDE SEQUENCE [LARGE SCALE GENOMIC DNA]</scope>
</reference>
<dbReference type="PANTHER" id="PTHR24340:SF82">
    <property type="entry name" value="HOMEOBOX PROTEIN VND"/>
    <property type="match status" value="1"/>
</dbReference>
<dbReference type="FunFam" id="1.10.10.60:FF:000101">
    <property type="entry name" value="NK2 homeobox 8"/>
    <property type="match status" value="1"/>
</dbReference>
<comment type="similarity">
    <text evidence="2">Belongs to the NK-2 homeobox family.</text>
</comment>
<evidence type="ECO:0000313" key="11">
    <source>
        <dbReference type="EMBL" id="CAL4108352.1"/>
    </source>
</evidence>
<dbReference type="GO" id="GO:0005576">
    <property type="term" value="C:extracellular region"/>
    <property type="evidence" value="ECO:0007669"/>
    <property type="project" value="InterPro"/>
</dbReference>
<dbReference type="InterPro" id="IPR020479">
    <property type="entry name" value="HD_metazoa"/>
</dbReference>
<evidence type="ECO:0000256" key="8">
    <source>
        <dbReference type="RuleBase" id="RU000682"/>
    </source>
</evidence>
<dbReference type="CDD" id="cd00086">
    <property type="entry name" value="homeodomain"/>
    <property type="match status" value="1"/>
</dbReference>
<feature type="non-terminal residue" evidence="11">
    <location>
        <position position="272"/>
    </location>
</feature>
<dbReference type="InterPro" id="IPR017970">
    <property type="entry name" value="Homeobox_CS"/>
</dbReference>
<evidence type="ECO:0000256" key="5">
    <source>
        <dbReference type="ARBA" id="ARBA00023155"/>
    </source>
</evidence>
<dbReference type="GO" id="GO:0005634">
    <property type="term" value="C:nucleus"/>
    <property type="evidence" value="ECO:0007669"/>
    <property type="project" value="UniProtKB-SubCell"/>
</dbReference>
<evidence type="ECO:0000313" key="12">
    <source>
        <dbReference type="Proteomes" id="UP001497623"/>
    </source>
</evidence>
<dbReference type="GO" id="GO:0005179">
    <property type="term" value="F:hormone activity"/>
    <property type="evidence" value="ECO:0007669"/>
    <property type="project" value="InterPro"/>
</dbReference>
<dbReference type="PRINTS" id="PR00024">
    <property type="entry name" value="HOMEOBOX"/>
</dbReference>
<dbReference type="PROSITE" id="PS00027">
    <property type="entry name" value="HOMEOBOX_1"/>
    <property type="match status" value="1"/>
</dbReference>
<evidence type="ECO:0000256" key="2">
    <source>
        <dbReference type="ARBA" id="ARBA00005661"/>
    </source>
</evidence>
<sequence>MASLPYKELCTVRMHDMQKSGGPAPGSFRGFSVRDLLQLTDQPPKNSVKQTMLDDNGDVHRSPRVTDVSVLDVHTVQAAADSTENNTICVDNNPDDDEEGFESVEIEEDDHESGEEIPGRKRKRRILFSKSQTYELERRFRTQRYLSAPEREHLASLINLTPTQVKIWFQNHRYKTKKMYREKGMPSAIELPYPPHLTGGMGPLPSALRRLSAMPMLGRERFHPLHGITAREIMQPHDAHTAALLDQRLHHPLGSHGMAFPGLFSGLLGASG</sequence>
<name>A0AAV2R2J1_MEGNR</name>
<comment type="subcellular location">
    <subcellularLocation>
        <location evidence="1 7 8">Nucleus</location>
    </subcellularLocation>
</comment>
<evidence type="ECO:0000256" key="3">
    <source>
        <dbReference type="ARBA" id="ARBA00022473"/>
    </source>
</evidence>
<dbReference type="InterPro" id="IPR001356">
    <property type="entry name" value="HD"/>
</dbReference>
<dbReference type="Proteomes" id="UP001497623">
    <property type="component" value="Unassembled WGS sequence"/>
</dbReference>
<dbReference type="AlphaFoldDB" id="A0AAV2R2J1"/>
<dbReference type="PANTHER" id="PTHR24340">
    <property type="entry name" value="HOMEOBOX PROTEIN NKX"/>
    <property type="match status" value="1"/>
</dbReference>
<gene>
    <name evidence="11" type="ORF">MNOR_LOCUS18858</name>
</gene>
<feature type="compositionally biased region" description="Acidic residues" evidence="9">
    <location>
        <begin position="93"/>
        <end position="115"/>
    </location>
</feature>
<keyword evidence="3" id="KW-0217">Developmental protein</keyword>
<feature type="region of interest" description="Disordered" evidence="9">
    <location>
        <begin position="43"/>
        <end position="62"/>
    </location>
</feature>
<dbReference type="InterPro" id="IPR050394">
    <property type="entry name" value="Homeobox_NK-like"/>
</dbReference>
<keyword evidence="5 7" id="KW-0371">Homeobox</keyword>
<comment type="caution">
    <text evidence="11">The sequence shown here is derived from an EMBL/GenBank/DDBJ whole genome shotgun (WGS) entry which is preliminary data.</text>
</comment>
<dbReference type="InterPro" id="IPR009057">
    <property type="entry name" value="Homeodomain-like_sf"/>
</dbReference>
<evidence type="ECO:0000259" key="10">
    <source>
        <dbReference type="PROSITE" id="PS50071"/>
    </source>
</evidence>
<feature type="region of interest" description="Disordered" evidence="9">
    <location>
        <begin position="86"/>
        <end position="122"/>
    </location>
</feature>
<evidence type="ECO:0000256" key="9">
    <source>
        <dbReference type="SAM" id="MobiDB-lite"/>
    </source>
</evidence>
<keyword evidence="12" id="KW-1185">Reference proteome</keyword>
<dbReference type="GO" id="GO:0000978">
    <property type="term" value="F:RNA polymerase II cis-regulatory region sequence-specific DNA binding"/>
    <property type="evidence" value="ECO:0007669"/>
    <property type="project" value="TreeGrafter"/>
</dbReference>
<proteinExistence type="inferred from homology"/>
<dbReference type="GO" id="GO:0000981">
    <property type="term" value="F:DNA-binding transcription factor activity, RNA polymerase II-specific"/>
    <property type="evidence" value="ECO:0007669"/>
    <property type="project" value="InterPro"/>
</dbReference>
<dbReference type="Pfam" id="PF00046">
    <property type="entry name" value="Homeodomain"/>
    <property type="match status" value="1"/>
</dbReference>
<accession>A0AAV2R2J1</accession>
<dbReference type="PROSITE" id="PS50071">
    <property type="entry name" value="HOMEOBOX_2"/>
    <property type="match status" value="1"/>
</dbReference>
<evidence type="ECO:0000256" key="6">
    <source>
        <dbReference type="ARBA" id="ARBA00023242"/>
    </source>
</evidence>
<dbReference type="EMBL" id="CAXKWB010013721">
    <property type="protein sequence ID" value="CAL4108352.1"/>
    <property type="molecule type" value="Genomic_DNA"/>
</dbReference>
<protein>
    <recommendedName>
        <fullName evidence="10">Homeobox domain-containing protein</fullName>
    </recommendedName>
</protein>
<dbReference type="Gene3D" id="1.10.10.60">
    <property type="entry name" value="Homeodomain-like"/>
    <property type="match status" value="1"/>
</dbReference>
<feature type="DNA-binding region" description="Homeobox" evidence="7">
    <location>
        <begin position="121"/>
        <end position="180"/>
    </location>
</feature>
<feature type="domain" description="Homeobox" evidence="10">
    <location>
        <begin position="119"/>
        <end position="179"/>
    </location>
</feature>
<keyword evidence="4 7" id="KW-0238">DNA-binding</keyword>
<keyword evidence="6 7" id="KW-0539">Nucleus</keyword>
<dbReference type="SMART" id="SM00389">
    <property type="entry name" value="HOX"/>
    <property type="match status" value="1"/>
</dbReference>
<evidence type="ECO:0000256" key="1">
    <source>
        <dbReference type="ARBA" id="ARBA00004123"/>
    </source>
</evidence>
<dbReference type="GO" id="GO:0030154">
    <property type="term" value="P:cell differentiation"/>
    <property type="evidence" value="ECO:0007669"/>
    <property type="project" value="TreeGrafter"/>
</dbReference>
<evidence type="ECO:0000256" key="7">
    <source>
        <dbReference type="PROSITE-ProRule" id="PRU00108"/>
    </source>
</evidence>
<evidence type="ECO:0000256" key="4">
    <source>
        <dbReference type="ARBA" id="ARBA00023125"/>
    </source>
</evidence>
<organism evidence="11 12">
    <name type="scientific">Meganyctiphanes norvegica</name>
    <name type="common">Northern krill</name>
    <name type="synonym">Thysanopoda norvegica</name>
    <dbReference type="NCBI Taxonomy" id="48144"/>
    <lineage>
        <taxon>Eukaryota</taxon>
        <taxon>Metazoa</taxon>
        <taxon>Ecdysozoa</taxon>
        <taxon>Arthropoda</taxon>
        <taxon>Crustacea</taxon>
        <taxon>Multicrustacea</taxon>
        <taxon>Malacostraca</taxon>
        <taxon>Eumalacostraca</taxon>
        <taxon>Eucarida</taxon>
        <taxon>Euphausiacea</taxon>
        <taxon>Euphausiidae</taxon>
        <taxon>Meganyctiphanes</taxon>
    </lineage>
</organism>
<dbReference type="SUPFAM" id="SSF46689">
    <property type="entry name" value="Homeodomain-like"/>
    <property type="match status" value="1"/>
</dbReference>